<dbReference type="Gene3D" id="1.10.10.10">
    <property type="entry name" value="Winged helix-like DNA-binding domain superfamily/Winged helix DNA-binding domain"/>
    <property type="match status" value="1"/>
</dbReference>
<protein>
    <submittedName>
        <fullName evidence="4">Helix-turn-helix domain-containing protein</fullName>
    </submittedName>
</protein>
<organism evidence="4 5">
    <name type="scientific">Streptosporangium amethystogenes subsp. fukuiense</name>
    <dbReference type="NCBI Taxonomy" id="698418"/>
    <lineage>
        <taxon>Bacteria</taxon>
        <taxon>Bacillati</taxon>
        <taxon>Actinomycetota</taxon>
        <taxon>Actinomycetes</taxon>
        <taxon>Streptosporangiales</taxon>
        <taxon>Streptosporangiaceae</taxon>
        <taxon>Streptosporangium</taxon>
    </lineage>
</organism>
<accession>A0ABW2SVP5</accession>
<dbReference type="EMBL" id="JBHTEE010000001">
    <property type="protein sequence ID" value="MFC7600344.1"/>
    <property type="molecule type" value="Genomic_DNA"/>
</dbReference>
<dbReference type="InterPro" id="IPR036390">
    <property type="entry name" value="WH_DNA-bd_sf"/>
</dbReference>
<dbReference type="PANTHER" id="PTHR10948">
    <property type="entry name" value="TRANSPOSASE"/>
    <property type="match status" value="1"/>
</dbReference>
<comment type="caution">
    <text evidence="4">The sequence shown here is derived from an EMBL/GenBank/DDBJ whole genome shotgun (WGS) entry which is preliminary data.</text>
</comment>
<dbReference type="Pfam" id="PF13936">
    <property type="entry name" value="HTH_38"/>
    <property type="match status" value="1"/>
</dbReference>
<feature type="domain" description="Transposase IS30-like HTH" evidence="3">
    <location>
        <begin position="15"/>
        <end position="54"/>
    </location>
</feature>
<sequence length="340" mass="37114">MNAPEEEAWPMPGGRLTHEDRRRIATWLADGLGYAEMGRRLGRSTSTVTREVARSGGPAGYLADRAQQASDRRARRRRAVKATEPDERQSEVARRFTEEFAALLAGTGLPQMPSRVFVCLLTSDSGSLTSADLVRRLQVSPASVSKAIGYLESIELVGRGQDPGGRRERYMISEDVWFRAWRADSGAHTEVAAAARRGTHIFGSDTPAGTRLREMGRFFARISDHMDDSDLTHTAVADALTVIAALVHAARPLNADDLATALDWPVQRAADALEVIRRRPTLSDPLTVERLGCGTYAIAPRPDRLSSAQREALGQARLCLRHPCSHRAGRLPHPPGSGQG</sequence>
<evidence type="ECO:0000313" key="5">
    <source>
        <dbReference type="Proteomes" id="UP001596514"/>
    </source>
</evidence>
<evidence type="ECO:0000313" key="4">
    <source>
        <dbReference type="EMBL" id="MFC7600344.1"/>
    </source>
</evidence>
<dbReference type="InterPro" id="IPR000835">
    <property type="entry name" value="HTH_MarR-typ"/>
</dbReference>
<name>A0ABW2SVP5_9ACTN</name>
<dbReference type="InterPro" id="IPR051917">
    <property type="entry name" value="Transposase-Integrase"/>
</dbReference>
<feature type="region of interest" description="Disordered" evidence="1">
    <location>
        <begin position="64"/>
        <end position="91"/>
    </location>
</feature>
<feature type="domain" description="HTH marR-type" evidence="2">
    <location>
        <begin position="122"/>
        <end position="168"/>
    </location>
</feature>
<gene>
    <name evidence="4" type="ORF">ACFQVD_09555</name>
</gene>
<dbReference type="Proteomes" id="UP001596514">
    <property type="component" value="Unassembled WGS sequence"/>
</dbReference>
<dbReference type="SUPFAM" id="SSF46785">
    <property type="entry name" value="Winged helix' DNA-binding domain"/>
    <property type="match status" value="1"/>
</dbReference>
<dbReference type="Pfam" id="PF12802">
    <property type="entry name" value="MarR_2"/>
    <property type="match status" value="1"/>
</dbReference>
<dbReference type="InterPro" id="IPR036388">
    <property type="entry name" value="WH-like_DNA-bd_sf"/>
</dbReference>
<proteinExistence type="predicted"/>
<dbReference type="InterPro" id="IPR025246">
    <property type="entry name" value="IS30-like_HTH"/>
</dbReference>
<dbReference type="RefSeq" id="WP_343982605.1">
    <property type="nucleotide sequence ID" value="NZ_BAAAGK010000248.1"/>
</dbReference>
<evidence type="ECO:0000256" key="1">
    <source>
        <dbReference type="SAM" id="MobiDB-lite"/>
    </source>
</evidence>
<evidence type="ECO:0000259" key="2">
    <source>
        <dbReference type="Pfam" id="PF12802"/>
    </source>
</evidence>
<evidence type="ECO:0000259" key="3">
    <source>
        <dbReference type="Pfam" id="PF13936"/>
    </source>
</evidence>
<reference evidence="5" key="1">
    <citation type="journal article" date="2019" name="Int. J. Syst. Evol. Microbiol.">
        <title>The Global Catalogue of Microorganisms (GCM) 10K type strain sequencing project: providing services to taxonomists for standard genome sequencing and annotation.</title>
        <authorList>
            <consortium name="The Broad Institute Genomics Platform"/>
            <consortium name="The Broad Institute Genome Sequencing Center for Infectious Disease"/>
            <person name="Wu L."/>
            <person name="Ma J."/>
        </authorList>
    </citation>
    <scope>NUCLEOTIDE SEQUENCE [LARGE SCALE GENOMIC DNA]</scope>
    <source>
        <strain evidence="5">JCM 10083</strain>
    </source>
</reference>
<keyword evidence="5" id="KW-1185">Reference proteome</keyword>
<feature type="compositionally biased region" description="Basic and acidic residues" evidence="1">
    <location>
        <begin position="81"/>
        <end position="91"/>
    </location>
</feature>
<dbReference type="PANTHER" id="PTHR10948:SF23">
    <property type="entry name" value="TRANSPOSASE INSI FOR INSERTION SEQUENCE ELEMENT IS30A-RELATED"/>
    <property type="match status" value="1"/>
</dbReference>